<sequence>MGFIKTLSELFESIFKRSSPEVQKKQQMKKLEQEVRDFQPAICRNSMLLPNFGEAIFALYKNTRPLDNLFSVTVSPNNIQRQRRFEAQLIVTGYPLEDQEVLESLSFENRKADVLAEDQNPDRIYIHQRKELERLIKALNTDGFKKMDADLLQLRQLVEFCRYNYTPFLQAFDTNFIPADLMYKPSYKEISLATAQNLLEDLYYQASGLQISTSTAEAVIALAQLRKGADLEENEKKNYLGNLKKINYILTRVINPDKLKSLIRLCRQDLSYEPGVAKYTGSPRQDFANMLQARFDSDEQRIKTEIQDETISDEVSSLFPDIPLEEVGSYSQAYNNLLQTEVSMSFKWILPMRILKTFIKFYLPEGSKALLNDIVIEGFFNNPAYKSNFSSIVFAAINADKEIKEFEESFGQDKKHSIAVLESYIKDSKKDKDFFKKLEKMVQSINDDAHKVLQSLCTNLNSLSRQLGELLADAKKPSSEIISNLKVLMMSSRNRDNTNFLETNYANWNIFFEIMKNYVIINSGDIKHE</sequence>
<evidence type="ECO:0000313" key="2">
    <source>
        <dbReference type="Proteomes" id="UP000182360"/>
    </source>
</evidence>
<protein>
    <submittedName>
        <fullName evidence="1">Uncharacterized protein</fullName>
    </submittedName>
</protein>
<keyword evidence="2" id="KW-1185">Reference proteome</keyword>
<dbReference type="STRING" id="163.SAMN04487775_11078"/>
<organism evidence="1 2">
    <name type="scientific">Treponema bryantii</name>
    <dbReference type="NCBI Taxonomy" id="163"/>
    <lineage>
        <taxon>Bacteria</taxon>
        <taxon>Pseudomonadati</taxon>
        <taxon>Spirochaetota</taxon>
        <taxon>Spirochaetia</taxon>
        <taxon>Spirochaetales</taxon>
        <taxon>Treponemataceae</taxon>
        <taxon>Treponema</taxon>
    </lineage>
</organism>
<name>A0A1H9CPN8_9SPIR</name>
<accession>A0A1H9CPN8</accession>
<reference evidence="1 2" key="1">
    <citation type="submission" date="2016-10" db="EMBL/GenBank/DDBJ databases">
        <authorList>
            <person name="de Groot N.N."/>
        </authorList>
    </citation>
    <scope>NUCLEOTIDE SEQUENCE [LARGE SCALE GENOMIC DNA]</scope>
    <source>
        <strain evidence="1 2">B25</strain>
    </source>
</reference>
<evidence type="ECO:0000313" key="1">
    <source>
        <dbReference type="EMBL" id="SEQ03027.1"/>
    </source>
</evidence>
<dbReference type="Pfam" id="PF17239">
    <property type="entry name" value="DUF5312"/>
    <property type="match status" value="1"/>
</dbReference>
<dbReference type="Proteomes" id="UP000182360">
    <property type="component" value="Unassembled WGS sequence"/>
</dbReference>
<dbReference type="InterPro" id="IPR035196">
    <property type="entry name" value="DUF5312"/>
</dbReference>
<gene>
    <name evidence="1" type="ORF">SAMN04487977_102255</name>
</gene>
<proteinExistence type="predicted"/>
<dbReference type="AlphaFoldDB" id="A0A1H9CPN8"/>
<dbReference type="EMBL" id="FOFU01000002">
    <property type="protein sequence ID" value="SEQ03027.1"/>
    <property type="molecule type" value="Genomic_DNA"/>
</dbReference>